<dbReference type="AlphaFoldDB" id="Q7UJ93"/>
<name>Q7UJ93_RHOBA</name>
<evidence type="ECO:0000313" key="1">
    <source>
        <dbReference type="EMBL" id="CAD77365.1"/>
    </source>
</evidence>
<gene>
    <name evidence="1" type="ordered locus">RB12046</name>
</gene>
<sequence>MGPCIAHMVVNEGNTILVLGRVLERPGSGSTGSLIARLTLRVIRFPPWTLF</sequence>
<keyword evidence="2" id="KW-1185">Reference proteome</keyword>
<dbReference type="Proteomes" id="UP000001025">
    <property type="component" value="Chromosome"/>
</dbReference>
<dbReference type="InParanoid" id="Q7UJ93"/>
<dbReference type="EMBL" id="BX294154">
    <property type="protein sequence ID" value="CAD77365.1"/>
    <property type="molecule type" value="Genomic_DNA"/>
</dbReference>
<organism evidence="1 2">
    <name type="scientific">Rhodopirellula baltica (strain DSM 10527 / NCIMB 13988 / SH1)</name>
    <dbReference type="NCBI Taxonomy" id="243090"/>
    <lineage>
        <taxon>Bacteria</taxon>
        <taxon>Pseudomonadati</taxon>
        <taxon>Planctomycetota</taxon>
        <taxon>Planctomycetia</taxon>
        <taxon>Pirellulales</taxon>
        <taxon>Pirellulaceae</taxon>
        <taxon>Rhodopirellula</taxon>
    </lineage>
</organism>
<accession>Q7UJ93</accession>
<proteinExistence type="predicted"/>
<dbReference type="HOGENOM" id="CLU_3103170_0_0_0"/>
<evidence type="ECO:0000313" key="2">
    <source>
        <dbReference type="Proteomes" id="UP000001025"/>
    </source>
</evidence>
<dbReference type="EnsemblBacteria" id="CAD77365">
    <property type="protein sequence ID" value="CAD77365"/>
    <property type="gene ID" value="RB12046"/>
</dbReference>
<protein>
    <submittedName>
        <fullName evidence="1">Uncharacterized protein</fullName>
    </submittedName>
</protein>
<dbReference type="KEGG" id="rba:RB12046"/>
<reference evidence="1 2" key="1">
    <citation type="journal article" date="2003" name="Proc. Natl. Acad. Sci. U.S.A.">
        <title>Complete genome sequence of the marine planctomycete Pirellula sp. strain 1.</title>
        <authorList>
            <person name="Gloeckner F.O."/>
            <person name="Kube M."/>
            <person name="Bauer M."/>
            <person name="Teeling H."/>
            <person name="Lombardot T."/>
            <person name="Ludwig W."/>
            <person name="Gade D."/>
            <person name="Beck A."/>
            <person name="Borzym K."/>
            <person name="Heitmann K."/>
            <person name="Rabus R."/>
            <person name="Schlesner H."/>
            <person name="Amann R."/>
            <person name="Reinhardt R."/>
        </authorList>
    </citation>
    <scope>NUCLEOTIDE SEQUENCE [LARGE SCALE GENOMIC DNA]</scope>
    <source>
        <strain evidence="2">DSM 10527 / NCIMB 13988 / SH1</strain>
    </source>
</reference>
<dbReference type="STRING" id="243090.RB12046"/>